<sequence>AKPETDAKGSVSPDGTCGGSTGYTCKGSAWGDCCGKNGWCGSTEDYCGVGCNKAFGVC</sequence>
<keyword evidence="1 2" id="KW-0147">Chitin-binding</keyword>
<evidence type="ECO:0000259" key="4">
    <source>
        <dbReference type="PROSITE" id="PS50941"/>
    </source>
</evidence>
<dbReference type="SUPFAM" id="SSF57016">
    <property type="entry name" value="Plant lectins/antimicrobial peptides"/>
    <property type="match status" value="1"/>
</dbReference>
<feature type="non-terminal residue" evidence="5">
    <location>
        <position position="58"/>
    </location>
</feature>
<evidence type="ECO:0000256" key="2">
    <source>
        <dbReference type="PROSITE-ProRule" id="PRU00261"/>
    </source>
</evidence>
<dbReference type="GO" id="GO:0008061">
    <property type="term" value="F:chitin binding"/>
    <property type="evidence" value="ECO:0007669"/>
    <property type="project" value="UniProtKB-UniRule"/>
</dbReference>
<evidence type="ECO:0000313" key="6">
    <source>
        <dbReference type="Proteomes" id="UP000799441"/>
    </source>
</evidence>
<dbReference type="Proteomes" id="UP000799441">
    <property type="component" value="Unassembled WGS sequence"/>
</dbReference>
<keyword evidence="2" id="KW-1015">Disulfide bond</keyword>
<dbReference type="OrthoDB" id="1193027at2759"/>
<evidence type="ECO:0000313" key="5">
    <source>
        <dbReference type="EMBL" id="KAF2716844.1"/>
    </source>
</evidence>
<feature type="non-terminal residue" evidence="5">
    <location>
        <position position="1"/>
    </location>
</feature>
<comment type="caution">
    <text evidence="2">Lacks conserved residue(s) required for the propagation of feature annotation.</text>
</comment>
<dbReference type="InterPro" id="IPR036861">
    <property type="entry name" value="Endochitinase-like_sf"/>
</dbReference>
<accession>A0A9P4PZB9</accession>
<reference evidence="5" key="1">
    <citation type="journal article" date="2020" name="Stud. Mycol.">
        <title>101 Dothideomycetes genomes: a test case for predicting lifestyles and emergence of pathogens.</title>
        <authorList>
            <person name="Haridas S."/>
            <person name="Albert R."/>
            <person name="Binder M."/>
            <person name="Bloem J."/>
            <person name="Labutti K."/>
            <person name="Salamov A."/>
            <person name="Andreopoulos B."/>
            <person name="Baker S."/>
            <person name="Barry K."/>
            <person name="Bills G."/>
            <person name="Bluhm B."/>
            <person name="Cannon C."/>
            <person name="Castanera R."/>
            <person name="Culley D."/>
            <person name="Daum C."/>
            <person name="Ezra D."/>
            <person name="Gonzalez J."/>
            <person name="Henrissat B."/>
            <person name="Kuo A."/>
            <person name="Liang C."/>
            <person name="Lipzen A."/>
            <person name="Lutzoni F."/>
            <person name="Magnuson J."/>
            <person name="Mondo S."/>
            <person name="Nolan M."/>
            <person name="Ohm R."/>
            <person name="Pangilinan J."/>
            <person name="Park H.-J."/>
            <person name="Ramirez L."/>
            <person name="Alfaro M."/>
            <person name="Sun H."/>
            <person name="Tritt A."/>
            <person name="Yoshinaga Y."/>
            <person name="Zwiers L.-H."/>
            <person name="Turgeon B."/>
            <person name="Goodwin S."/>
            <person name="Spatafora J."/>
            <person name="Crous P."/>
            <person name="Grigoriev I."/>
        </authorList>
    </citation>
    <scope>NUCLEOTIDE SEQUENCE</scope>
    <source>
        <strain evidence="5">CBS 116435</strain>
    </source>
</reference>
<feature type="disulfide bond" evidence="2">
    <location>
        <begin position="33"/>
        <end position="47"/>
    </location>
</feature>
<keyword evidence="6" id="KW-1185">Reference proteome</keyword>
<name>A0A9P4PZB9_9PEZI</name>
<evidence type="ECO:0000256" key="3">
    <source>
        <dbReference type="SAM" id="MobiDB-lite"/>
    </source>
</evidence>
<protein>
    <submittedName>
        <fullName evidence="5">Carbohydrate-binding module family 18 protein</fullName>
    </submittedName>
</protein>
<dbReference type="AlphaFoldDB" id="A0A9P4PZB9"/>
<feature type="region of interest" description="Disordered" evidence="3">
    <location>
        <begin position="1"/>
        <end position="21"/>
    </location>
</feature>
<organism evidence="5 6">
    <name type="scientific">Polychaeton citri CBS 116435</name>
    <dbReference type="NCBI Taxonomy" id="1314669"/>
    <lineage>
        <taxon>Eukaryota</taxon>
        <taxon>Fungi</taxon>
        <taxon>Dikarya</taxon>
        <taxon>Ascomycota</taxon>
        <taxon>Pezizomycotina</taxon>
        <taxon>Dothideomycetes</taxon>
        <taxon>Dothideomycetidae</taxon>
        <taxon>Capnodiales</taxon>
        <taxon>Capnodiaceae</taxon>
        <taxon>Polychaeton</taxon>
    </lineage>
</organism>
<comment type="caution">
    <text evidence="5">The sequence shown here is derived from an EMBL/GenBank/DDBJ whole genome shotgun (WGS) entry which is preliminary data.</text>
</comment>
<gene>
    <name evidence="5" type="ORF">K431DRAFT_191921</name>
</gene>
<dbReference type="InterPro" id="IPR001002">
    <property type="entry name" value="Chitin-bd_1"/>
</dbReference>
<dbReference type="EMBL" id="MU003860">
    <property type="protein sequence ID" value="KAF2716844.1"/>
    <property type="molecule type" value="Genomic_DNA"/>
</dbReference>
<dbReference type="Gene3D" id="3.30.60.10">
    <property type="entry name" value="Endochitinase-like"/>
    <property type="match status" value="1"/>
</dbReference>
<proteinExistence type="predicted"/>
<feature type="domain" description="Chitin-binding type-1" evidence="4">
    <location>
        <begin position="14"/>
        <end position="58"/>
    </location>
</feature>
<dbReference type="PROSITE" id="PS50941">
    <property type="entry name" value="CHIT_BIND_I_2"/>
    <property type="match status" value="1"/>
</dbReference>
<evidence type="ECO:0000256" key="1">
    <source>
        <dbReference type="ARBA" id="ARBA00022669"/>
    </source>
</evidence>